<organism evidence="8 9">
    <name type="scientific">Sphingopyxis macrogoltabida</name>
    <name type="common">Sphingomonas macrogoltabidus</name>
    <dbReference type="NCBI Taxonomy" id="33050"/>
    <lineage>
        <taxon>Bacteria</taxon>
        <taxon>Pseudomonadati</taxon>
        <taxon>Pseudomonadota</taxon>
        <taxon>Alphaproteobacteria</taxon>
        <taxon>Sphingomonadales</taxon>
        <taxon>Sphingomonadaceae</taxon>
        <taxon>Sphingopyxis</taxon>
    </lineage>
</organism>
<dbReference type="InterPro" id="IPR051539">
    <property type="entry name" value="T4SS-coupling_protein"/>
</dbReference>
<dbReference type="PANTHER" id="PTHR37937">
    <property type="entry name" value="CONJUGATIVE TRANSFER: DNA TRANSPORT"/>
    <property type="match status" value="1"/>
</dbReference>
<dbReference type="InterPro" id="IPR027417">
    <property type="entry name" value="P-loop_NTPase"/>
</dbReference>
<evidence type="ECO:0000256" key="4">
    <source>
        <dbReference type="ARBA" id="ARBA00022692"/>
    </source>
</evidence>
<keyword evidence="5 7" id="KW-1133">Transmembrane helix</keyword>
<dbReference type="AlphaFoldDB" id="A0A0N7GTE6"/>
<comment type="similarity">
    <text evidence="2">Belongs to the VirD4/TraG family.</text>
</comment>
<keyword evidence="3" id="KW-1003">Cell membrane</keyword>
<dbReference type="GO" id="GO:0005886">
    <property type="term" value="C:plasma membrane"/>
    <property type="evidence" value="ECO:0007669"/>
    <property type="project" value="UniProtKB-SubCell"/>
</dbReference>
<evidence type="ECO:0000256" key="6">
    <source>
        <dbReference type="ARBA" id="ARBA00023136"/>
    </source>
</evidence>
<evidence type="ECO:0000256" key="1">
    <source>
        <dbReference type="ARBA" id="ARBA00004651"/>
    </source>
</evidence>
<dbReference type="PATRIC" id="fig|33050.5.peg.4965"/>
<dbReference type="SUPFAM" id="SSF52540">
    <property type="entry name" value="P-loop containing nucleoside triphosphate hydrolases"/>
    <property type="match status" value="1"/>
</dbReference>
<proteinExistence type="inferred from homology"/>
<dbReference type="Pfam" id="PF02534">
    <property type="entry name" value="T4SS-DNA_transf"/>
    <property type="match status" value="1"/>
</dbReference>
<feature type="transmembrane region" description="Helical" evidence="7">
    <location>
        <begin position="20"/>
        <end position="37"/>
    </location>
</feature>
<dbReference type="EMBL" id="CP012703">
    <property type="protein sequence ID" value="ALH83299.1"/>
    <property type="molecule type" value="Genomic_DNA"/>
</dbReference>
<gene>
    <name evidence="8" type="ORF">AN936_25205</name>
</gene>
<evidence type="ECO:0000256" key="5">
    <source>
        <dbReference type="ARBA" id="ARBA00022989"/>
    </source>
</evidence>
<accession>A0A0N7GTE6</accession>
<dbReference type="Proteomes" id="UP000058074">
    <property type="component" value="Plasmid 3"/>
</dbReference>
<comment type="subcellular location">
    <subcellularLocation>
        <location evidence="1">Cell membrane</location>
        <topology evidence="1">Multi-pass membrane protein</topology>
    </subcellularLocation>
</comment>
<sequence>MEWFRQLGRAIRNLARIARAQPIWAITALVVSPVALIRHLFGVLVLFLITALVLGIGVPLILGKLLGLPRDSNIYQIVMMLTDLVIILVTLRALFQPLILKYGGPAGDDTHGSARFATDRETRPLAQNGDGLLIGRDRKSGKLLRYAGPAHLLTIAPTRTGKGVGTIIPNLLDYPGPVVCIDPKGENARITACHRAKFGPVHVLDPFGVTGLAPIGSSGAAFNPLDRLDPAGLDLADDAMTLADALVYDAPGEAGEAHWNEEAKALIAGILLWVACDGQAQGEDRTLEAVRDCLTFAPDNFQKMLREMSASTQARGLIARAANRHLGKSDREAAGVLSAAQRHTHFLDSPRMTAVLGRSDFTFADVKAQPTTVYLVLPPDRLATYARWLRLMLAQALTDLARAPASPARPVLFLLDEFAALGRLEPVERAMGLMAGYGIQLWPILQDVHQLRALYERRAGTFLSNAGVLQIFGVNDHDSAKLVSDLLGQETVVFETMSRAIDAEETGISFGSQHVARPLLTPDEVRTMPANLELLFLAGQRPIVATKLAYYADREFAGRFDKP</sequence>
<protein>
    <submittedName>
        <fullName evidence="8">Conjugal transfer protein TraG</fullName>
    </submittedName>
</protein>
<dbReference type="InterPro" id="IPR003688">
    <property type="entry name" value="TraG/VirD4"/>
</dbReference>
<keyword evidence="8" id="KW-0614">Plasmid</keyword>
<evidence type="ECO:0000256" key="3">
    <source>
        <dbReference type="ARBA" id="ARBA00022475"/>
    </source>
</evidence>
<dbReference type="Gene3D" id="3.40.50.300">
    <property type="entry name" value="P-loop containing nucleotide triphosphate hydrolases"/>
    <property type="match status" value="1"/>
</dbReference>
<evidence type="ECO:0000313" key="8">
    <source>
        <dbReference type="EMBL" id="ALH83299.1"/>
    </source>
</evidence>
<reference evidence="8 9" key="1">
    <citation type="journal article" date="2015" name="Genome Announc.">
        <title>Complete Genome Sequence of Polypropylene Glycol- and Polyethylene Glycol-Degrading Sphingopyxis macrogoltabida Strain EY-1.</title>
        <authorList>
            <person name="Ohtsubo Y."/>
            <person name="Nagata Y."/>
            <person name="Numata M."/>
            <person name="Tsuchikane K."/>
            <person name="Hosoyama A."/>
            <person name="Yamazoe A."/>
            <person name="Tsuda M."/>
            <person name="Fujita N."/>
            <person name="Kawai F."/>
        </authorList>
    </citation>
    <scope>NUCLEOTIDE SEQUENCE [LARGE SCALE GENOMIC DNA]</scope>
    <source>
        <strain evidence="8 9">EY-1</strain>
        <plasmid evidence="8">3</plasmid>
    </source>
</reference>
<geneLocation type="plasmid" evidence="8 9">
    <name>3</name>
</geneLocation>
<evidence type="ECO:0000313" key="9">
    <source>
        <dbReference type="Proteomes" id="UP000058074"/>
    </source>
</evidence>
<dbReference type="RefSeq" id="WP_054590670.1">
    <property type="nucleotide sequence ID" value="NZ_CP012703.1"/>
</dbReference>
<dbReference type="PANTHER" id="PTHR37937:SF1">
    <property type="entry name" value="CONJUGATIVE TRANSFER: DNA TRANSPORT"/>
    <property type="match status" value="1"/>
</dbReference>
<evidence type="ECO:0000256" key="7">
    <source>
        <dbReference type="SAM" id="Phobius"/>
    </source>
</evidence>
<keyword evidence="6 7" id="KW-0472">Membrane</keyword>
<dbReference type="OrthoDB" id="9759295at2"/>
<dbReference type="KEGG" id="smag:AN936_25205"/>
<feature type="transmembrane region" description="Helical" evidence="7">
    <location>
        <begin position="74"/>
        <end position="95"/>
    </location>
</feature>
<keyword evidence="4 7" id="KW-0812">Transmembrane</keyword>
<feature type="transmembrane region" description="Helical" evidence="7">
    <location>
        <begin position="43"/>
        <end position="62"/>
    </location>
</feature>
<evidence type="ECO:0000256" key="2">
    <source>
        <dbReference type="ARBA" id="ARBA00008806"/>
    </source>
</evidence>
<dbReference type="CDD" id="cd01127">
    <property type="entry name" value="TrwB_TraG_TraD_VirD4"/>
    <property type="match status" value="1"/>
</dbReference>
<name>A0A0N7GTE6_SPHMC</name>